<dbReference type="Pfam" id="PF05534">
    <property type="entry name" value="HicB"/>
    <property type="match status" value="1"/>
</dbReference>
<proteinExistence type="predicted"/>
<dbReference type="InterPro" id="IPR010985">
    <property type="entry name" value="Ribbon_hlx_hlx"/>
</dbReference>
<dbReference type="SUPFAM" id="SSF47598">
    <property type="entry name" value="Ribbon-helix-helix"/>
    <property type="match status" value="1"/>
</dbReference>
<dbReference type="GO" id="GO:0006355">
    <property type="term" value="P:regulation of DNA-templated transcription"/>
    <property type="evidence" value="ECO:0007669"/>
    <property type="project" value="InterPro"/>
</dbReference>
<evidence type="ECO:0000313" key="1">
    <source>
        <dbReference type="EMBL" id="AGS53413.1"/>
    </source>
</evidence>
<protein>
    <submittedName>
        <fullName evidence="1">HicB family protein</fullName>
    </submittedName>
</protein>
<name>A0A806K1G7_9BACT</name>
<dbReference type="AlphaFoldDB" id="A0A806K1G7"/>
<dbReference type="InterPro" id="IPR008651">
    <property type="entry name" value="Uncharacterised_HicB"/>
</dbReference>
<sequence>MNNLLEHNGYYGTVEFSGKDNILFGKVLGAASLISYEGDSIQNLKKDFMGAVDGYLEMCAEAGVEPEKTYKGSFNVRISSALHKKLALLSASQGKTLNSAVEEAIEQYVTA</sequence>
<dbReference type="InterPro" id="IPR013321">
    <property type="entry name" value="Arc_rbn_hlx_hlx"/>
</dbReference>
<dbReference type="Gene3D" id="1.10.1220.10">
    <property type="entry name" value="Met repressor-like"/>
    <property type="match status" value="1"/>
</dbReference>
<dbReference type="InterPro" id="IPR035069">
    <property type="entry name" value="TTHA1013/TTHA0281-like"/>
</dbReference>
<accession>A0A806K1G7</accession>
<dbReference type="EMBL" id="JQ844232">
    <property type="protein sequence ID" value="AGS53413.1"/>
    <property type="molecule type" value="Genomic_DNA"/>
</dbReference>
<reference evidence="1" key="1">
    <citation type="submission" date="2012-03" db="EMBL/GenBank/DDBJ databases">
        <title>Functional metagenomics reveals considerable lignocellulase gene clusters in the gut microbiome of a wood-feeding higher termite.</title>
        <authorList>
            <person name="Liu N."/>
        </authorList>
    </citation>
    <scope>NUCLEOTIDE SEQUENCE</scope>
</reference>
<dbReference type="SUPFAM" id="SSF143100">
    <property type="entry name" value="TTHA1013/TTHA0281-like"/>
    <property type="match status" value="1"/>
</dbReference>
<organism evidence="1">
    <name type="scientific">uncultured bacterium contig00025</name>
    <dbReference type="NCBI Taxonomy" id="1181514"/>
    <lineage>
        <taxon>Bacteria</taxon>
        <taxon>environmental samples</taxon>
    </lineage>
</organism>